<name>A0A8D8AUV5_CULPI</name>
<evidence type="ECO:0000313" key="1">
    <source>
        <dbReference type="EMBL" id="CAG6463652.1"/>
    </source>
</evidence>
<dbReference type="AlphaFoldDB" id="A0A8D8AUV5"/>
<organism evidence="1">
    <name type="scientific">Culex pipiens</name>
    <name type="common">House mosquito</name>
    <dbReference type="NCBI Taxonomy" id="7175"/>
    <lineage>
        <taxon>Eukaryota</taxon>
        <taxon>Metazoa</taxon>
        <taxon>Ecdysozoa</taxon>
        <taxon>Arthropoda</taxon>
        <taxon>Hexapoda</taxon>
        <taxon>Insecta</taxon>
        <taxon>Pterygota</taxon>
        <taxon>Neoptera</taxon>
        <taxon>Endopterygota</taxon>
        <taxon>Diptera</taxon>
        <taxon>Nematocera</taxon>
        <taxon>Culicoidea</taxon>
        <taxon>Culicidae</taxon>
        <taxon>Culicinae</taxon>
        <taxon>Culicini</taxon>
        <taxon>Culex</taxon>
        <taxon>Culex</taxon>
    </lineage>
</organism>
<dbReference type="EMBL" id="HBUE01224744">
    <property type="protein sequence ID" value="CAG6541432.1"/>
    <property type="molecule type" value="Transcribed_RNA"/>
</dbReference>
<protein>
    <submittedName>
        <fullName evidence="1">(northern house mosquito) hypothetical protein</fullName>
    </submittedName>
</protein>
<accession>A0A8D8AUV5</accession>
<dbReference type="EMBL" id="HBUE01049054">
    <property type="protein sequence ID" value="CAG6463652.1"/>
    <property type="molecule type" value="Transcribed_RNA"/>
</dbReference>
<sequence>MSLIDARYLYTEKSPFAFSLSSTGKKLDSVSLVAFCLCFTCTNNHFDSVPHLQFRTASSNFPAASISVARRNSAKVFSAWPALSKISISTCTWYESPWRAPPNVPSFLYT</sequence>
<proteinExistence type="predicted"/>
<reference evidence="1" key="1">
    <citation type="submission" date="2021-05" db="EMBL/GenBank/DDBJ databases">
        <authorList>
            <person name="Alioto T."/>
            <person name="Alioto T."/>
            <person name="Gomez Garrido J."/>
        </authorList>
    </citation>
    <scope>NUCLEOTIDE SEQUENCE</scope>
</reference>
<dbReference type="EMBL" id="HBUE01331453">
    <property type="protein sequence ID" value="CAG6593505.1"/>
    <property type="molecule type" value="Transcribed_RNA"/>
</dbReference>